<reference evidence="1" key="1">
    <citation type="submission" date="2021-01" db="EMBL/GenBank/DDBJ databases">
        <authorList>
            <consortium name="Genoscope - CEA"/>
            <person name="William W."/>
        </authorList>
    </citation>
    <scope>NUCLEOTIDE SEQUENCE</scope>
</reference>
<sequence length="46" mass="5656">MNLNLEQMSFKTKRCNMNSQKQRQSAIESREIKRERIIQFKKKQIN</sequence>
<name>A0A8S1RR01_9CILI</name>
<protein>
    <submittedName>
        <fullName evidence="1">Uncharacterized protein</fullName>
    </submittedName>
</protein>
<organism evidence="1 2">
    <name type="scientific">Paramecium sonneborni</name>
    <dbReference type="NCBI Taxonomy" id="65129"/>
    <lineage>
        <taxon>Eukaryota</taxon>
        <taxon>Sar</taxon>
        <taxon>Alveolata</taxon>
        <taxon>Ciliophora</taxon>
        <taxon>Intramacronucleata</taxon>
        <taxon>Oligohymenophorea</taxon>
        <taxon>Peniculida</taxon>
        <taxon>Parameciidae</taxon>
        <taxon>Paramecium</taxon>
    </lineage>
</organism>
<keyword evidence="2" id="KW-1185">Reference proteome</keyword>
<accession>A0A8S1RR01</accession>
<dbReference type="AlphaFoldDB" id="A0A8S1RR01"/>
<dbReference type="EMBL" id="CAJJDN010000199">
    <property type="protein sequence ID" value="CAD8128904.1"/>
    <property type="molecule type" value="Genomic_DNA"/>
</dbReference>
<gene>
    <name evidence="1" type="ORF">PSON_ATCC_30995.1.T1990057</name>
</gene>
<proteinExistence type="predicted"/>
<comment type="caution">
    <text evidence="1">The sequence shown here is derived from an EMBL/GenBank/DDBJ whole genome shotgun (WGS) entry which is preliminary data.</text>
</comment>
<evidence type="ECO:0000313" key="1">
    <source>
        <dbReference type="EMBL" id="CAD8128904.1"/>
    </source>
</evidence>
<dbReference type="Proteomes" id="UP000692954">
    <property type="component" value="Unassembled WGS sequence"/>
</dbReference>
<evidence type="ECO:0000313" key="2">
    <source>
        <dbReference type="Proteomes" id="UP000692954"/>
    </source>
</evidence>